<reference evidence="1" key="2">
    <citation type="submission" date="2023-07" db="EMBL/GenBank/DDBJ databases">
        <title>Evaluation of the beneficial properties of pineapple isolates.</title>
        <authorList>
            <person name="Adefiranye O."/>
        </authorList>
    </citation>
    <scope>NUCLEOTIDE SEQUENCE</scope>
    <source>
        <strain evidence="1">PAPLE_T1</strain>
    </source>
</reference>
<dbReference type="Proteomes" id="UP000242470">
    <property type="component" value="Unassembled WGS sequence"/>
</dbReference>
<dbReference type="PANTHER" id="PTHR38448">
    <property type="entry name" value="REGULATORY PROTEIN YLBF-RELATED"/>
    <property type="match status" value="1"/>
</dbReference>
<organism evidence="2 3">
    <name type="scientific">Staphylococcus auricularis</name>
    <dbReference type="NCBI Taxonomy" id="29379"/>
    <lineage>
        <taxon>Bacteria</taxon>
        <taxon>Bacillati</taxon>
        <taxon>Bacillota</taxon>
        <taxon>Bacilli</taxon>
        <taxon>Bacillales</taxon>
        <taxon>Staphylococcaceae</taxon>
        <taxon>Staphylococcus</taxon>
    </lineage>
</organism>
<evidence type="ECO:0000313" key="1">
    <source>
        <dbReference type="EMBL" id="MDN4532302.1"/>
    </source>
</evidence>
<proteinExistence type="predicted"/>
<evidence type="ECO:0000313" key="3">
    <source>
        <dbReference type="Proteomes" id="UP000242470"/>
    </source>
</evidence>
<name>A0AAP8PMF4_9STAP</name>
<dbReference type="RefSeq" id="WP_059106584.1">
    <property type="nucleotide sequence ID" value="NZ_AP024589.1"/>
</dbReference>
<dbReference type="EMBL" id="PPQW01000098">
    <property type="protein sequence ID" value="PNZ65853.1"/>
    <property type="molecule type" value="Genomic_DNA"/>
</dbReference>
<dbReference type="AlphaFoldDB" id="A0AAP8PMF4"/>
<dbReference type="Gene3D" id="1.20.1500.10">
    <property type="entry name" value="YheA/YmcA-like"/>
    <property type="match status" value="1"/>
</dbReference>
<reference evidence="2 3" key="1">
    <citation type="submission" date="2017-08" db="EMBL/GenBank/DDBJ databases">
        <title>Draft genome sequences of 64 type strains of genus Staph aureus.</title>
        <authorList>
            <person name="Cole K."/>
            <person name="Golubchik T."/>
            <person name="Russell J."/>
            <person name="Foster D."/>
            <person name="Llewelyn M."/>
            <person name="Wilson D."/>
            <person name="Crook D."/>
            <person name="Paul J."/>
        </authorList>
    </citation>
    <scope>NUCLEOTIDE SEQUENCE [LARGE SCALE GENOMIC DNA]</scope>
    <source>
        <strain evidence="2 3">NCTC 12101</strain>
    </source>
</reference>
<comment type="caution">
    <text evidence="2">The sequence shown here is derived from an EMBL/GenBank/DDBJ whole genome shotgun (WGS) entry which is preliminary data.</text>
</comment>
<dbReference type="InterPro" id="IPR010368">
    <property type="entry name" value="Com_YlbF"/>
</dbReference>
<dbReference type="PANTHER" id="PTHR38448:SF2">
    <property type="entry name" value="REGULATORY PROTEIN YLBF"/>
    <property type="match status" value="1"/>
</dbReference>
<dbReference type="Pfam" id="PF06133">
    <property type="entry name" value="Com_YlbF"/>
    <property type="match status" value="1"/>
</dbReference>
<dbReference type="InterPro" id="IPR023378">
    <property type="entry name" value="YheA/YmcA-like_dom_sf"/>
</dbReference>
<dbReference type="InterPro" id="IPR052767">
    <property type="entry name" value="Bact_com_dev_regulator"/>
</dbReference>
<accession>A0AAP8PMF4</accession>
<protein>
    <submittedName>
        <fullName evidence="2">YlbF family regulator</fullName>
    </submittedName>
</protein>
<dbReference type="GeneID" id="64982524"/>
<sequence>MITQQTIDVLDEIDVLGDMILQSDLYQSFKAAEARLNQDEEAHLMYEAFLKSKAQYEDIMRFGKYHPDYRQIMLETRKRKRAYEMLPVVMDYKQKEVALQELVDEVISKIAYSVSDHVKIEAGNPFFQQDKEGCASGGSCHCSL</sequence>
<gene>
    <name evidence="2" type="ORF">CD158_10415</name>
    <name evidence="1" type="ORF">QYH67_01705</name>
</gene>
<evidence type="ECO:0000313" key="2">
    <source>
        <dbReference type="EMBL" id="PNZ65853.1"/>
    </source>
</evidence>
<dbReference type="EMBL" id="JAUHQC010000006">
    <property type="protein sequence ID" value="MDN4532302.1"/>
    <property type="molecule type" value="Genomic_DNA"/>
</dbReference>
<dbReference type="SUPFAM" id="SSF158622">
    <property type="entry name" value="YheA/YmcA-like"/>
    <property type="match status" value="1"/>
</dbReference>
<dbReference type="Proteomes" id="UP001171687">
    <property type="component" value="Unassembled WGS sequence"/>
</dbReference>